<feature type="region of interest" description="Disordered" evidence="10">
    <location>
        <begin position="611"/>
        <end position="634"/>
    </location>
</feature>
<keyword evidence="2" id="KW-0813">Transport</keyword>
<dbReference type="STRING" id="1504633.A0A2T7CUY0"/>
<feature type="transmembrane region" description="Helical" evidence="11">
    <location>
        <begin position="676"/>
        <end position="699"/>
    </location>
</feature>
<keyword evidence="8 11" id="KW-0472">Membrane</keyword>
<keyword evidence="15" id="KW-1185">Reference proteome</keyword>
<feature type="transmembrane region" description="Helical" evidence="11">
    <location>
        <begin position="705"/>
        <end position="729"/>
    </location>
</feature>
<evidence type="ECO:0000313" key="14">
    <source>
        <dbReference type="EMBL" id="PUZ47149.1"/>
    </source>
</evidence>
<gene>
    <name evidence="14" type="ORF">GQ55_7G140600</name>
</gene>
<evidence type="ECO:0000256" key="5">
    <source>
        <dbReference type="ARBA" id="ARBA00022741"/>
    </source>
</evidence>
<keyword evidence="4" id="KW-0677">Repeat</keyword>
<dbReference type="SUPFAM" id="SSF52540">
    <property type="entry name" value="P-loop containing nucleoside triphosphate hydrolases"/>
    <property type="match status" value="2"/>
</dbReference>
<dbReference type="InterPro" id="IPR017871">
    <property type="entry name" value="ABC_transporter-like_CS"/>
</dbReference>
<feature type="transmembrane region" description="Helical" evidence="11">
    <location>
        <begin position="190"/>
        <end position="209"/>
    </location>
</feature>
<dbReference type="InterPro" id="IPR011527">
    <property type="entry name" value="ABC1_TM_dom"/>
</dbReference>
<evidence type="ECO:0000313" key="15">
    <source>
        <dbReference type="Proteomes" id="UP000244336"/>
    </source>
</evidence>
<proteinExistence type="inferred from homology"/>
<evidence type="ECO:0000256" key="8">
    <source>
        <dbReference type="ARBA" id="ARBA00023136"/>
    </source>
</evidence>
<feature type="transmembrane region" description="Helical" evidence="11">
    <location>
        <begin position="300"/>
        <end position="320"/>
    </location>
</feature>
<dbReference type="SMART" id="SM00382">
    <property type="entry name" value="AAA"/>
    <property type="match status" value="2"/>
</dbReference>
<feature type="domain" description="ABC transmembrane type-1" evidence="13">
    <location>
        <begin position="670"/>
        <end position="957"/>
    </location>
</feature>
<feature type="transmembrane region" description="Helical" evidence="11">
    <location>
        <begin position="164"/>
        <end position="184"/>
    </location>
</feature>
<dbReference type="InterPro" id="IPR003439">
    <property type="entry name" value="ABC_transporter-like_ATP-bd"/>
</dbReference>
<accession>A0A2T7CUY0</accession>
<dbReference type="Gramene" id="PUZ47149">
    <property type="protein sequence ID" value="PUZ47149"/>
    <property type="gene ID" value="GQ55_7G140600"/>
</dbReference>
<evidence type="ECO:0000256" key="10">
    <source>
        <dbReference type="SAM" id="MobiDB-lite"/>
    </source>
</evidence>
<dbReference type="PROSITE" id="PS50929">
    <property type="entry name" value="ABC_TM1F"/>
    <property type="match status" value="2"/>
</dbReference>
<dbReference type="CDD" id="cd18578">
    <property type="entry name" value="ABC_6TM_Pgp_ABCB1_D2_like"/>
    <property type="match status" value="1"/>
</dbReference>
<dbReference type="FunFam" id="3.40.50.300:FF:001234">
    <property type="entry name" value="ABC multidrug transporter SitT"/>
    <property type="match status" value="1"/>
</dbReference>
<feature type="transmembrane region" description="Helical" evidence="11">
    <location>
        <begin position="790"/>
        <end position="808"/>
    </location>
</feature>
<evidence type="ECO:0000256" key="9">
    <source>
        <dbReference type="ARBA" id="ARBA00023180"/>
    </source>
</evidence>
<dbReference type="InterPro" id="IPR036640">
    <property type="entry name" value="ABC1_TM_sf"/>
</dbReference>
<dbReference type="CDD" id="cd18577">
    <property type="entry name" value="ABC_6TM_Pgp_ABCB1_D1_like"/>
    <property type="match status" value="1"/>
</dbReference>
<reference evidence="14 15" key="1">
    <citation type="submission" date="2018-04" db="EMBL/GenBank/DDBJ databases">
        <title>WGS assembly of Panicum hallii var. hallii HAL2.</title>
        <authorList>
            <person name="Lovell J."/>
            <person name="Jenkins J."/>
            <person name="Lowry D."/>
            <person name="Mamidi S."/>
            <person name="Sreedasyam A."/>
            <person name="Weng X."/>
            <person name="Barry K."/>
            <person name="Bonette J."/>
            <person name="Campitelli B."/>
            <person name="Daum C."/>
            <person name="Gordon S."/>
            <person name="Gould B."/>
            <person name="Lipzen A."/>
            <person name="MacQueen A."/>
            <person name="Palacio-Mejia J."/>
            <person name="Plott C."/>
            <person name="Shakirov E."/>
            <person name="Shu S."/>
            <person name="Yoshinaga Y."/>
            <person name="Zane M."/>
            <person name="Rokhsar D."/>
            <person name="Grimwood J."/>
            <person name="Schmutz J."/>
            <person name="Juenger T."/>
        </authorList>
    </citation>
    <scope>NUCLEOTIDE SEQUENCE [LARGE SCALE GENOMIC DNA]</scope>
    <source>
        <strain evidence="15">cv. HAL2</strain>
    </source>
</reference>
<keyword evidence="5" id="KW-0547">Nucleotide-binding</keyword>
<dbReference type="Gene3D" id="3.40.50.300">
    <property type="entry name" value="P-loop containing nucleotide triphosphate hydrolases"/>
    <property type="match status" value="2"/>
</dbReference>
<dbReference type="Pfam" id="PF00664">
    <property type="entry name" value="ABC_membrane"/>
    <property type="match status" value="2"/>
</dbReference>
<dbReference type="PANTHER" id="PTHR45136:SF2">
    <property type="entry name" value="ABC TRANSPORTER DOMAIN-CONTAINING PROTEIN"/>
    <property type="match status" value="1"/>
</dbReference>
<evidence type="ECO:0000256" key="7">
    <source>
        <dbReference type="ARBA" id="ARBA00022989"/>
    </source>
</evidence>
<evidence type="ECO:0000259" key="12">
    <source>
        <dbReference type="PROSITE" id="PS50893"/>
    </source>
</evidence>
<dbReference type="GO" id="GO:0005524">
    <property type="term" value="F:ATP binding"/>
    <property type="evidence" value="ECO:0007669"/>
    <property type="project" value="UniProtKB-KW"/>
</dbReference>
<keyword evidence="9" id="KW-0325">Glycoprotein</keyword>
<evidence type="ECO:0000256" key="4">
    <source>
        <dbReference type="ARBA" id="ARBA00022737"/>
    </source>
</evidence>
<feature type="transmembrane region" description="Helical" evidence="11">
    <location>
        <begin position="268"/>
        <end position="288"/>
    </location>
</feature>
<dbReference type="PROSITE" id="PS50893">
    <property type="entry name" value="ABC_TRANSPORTER_2"/>
    <property type="match status" value="2"/>
</dbReference>
<organism evidence="14 15">
    <name type="scientific">Panicum hallii var. hallii</name>
    <dbReference type="NCBI Taxonomy" id="1504633"/>
    <lineage>
        <taxon>Eukaryota</taxon>
        <taxon>Viridiplantae</taxon>
        <taxon>Streptophyta</taxon>
        <taxon>Embryophyta</taxon>
        <taxon>Tracheophyta</taxon>
        <taxon>Spermatophyta</taxon>
        <taxon>Magnoliopsida</taxon>
        <taxon>Liliopsida</taxon>
        <taxon>Poales</taxon>
        <taxon>Poaceae</taxon>
        <taxon>PACMAD clade</taxon>
        <taxon>Panicoideae</taxon>
        <taxon>Panicodae</taxon>
        <taxon>Paniceae</taxon>
        <taxon>Panicinae</taxon>
        <taxon>Panicum</taxon>
        <taxon>Panicum sect. Panicum</taxon>
    </lineage>
</organism>
<comment type="similarity">
    <text evidence="1">Belongs to the ABC transporter superfamily. ABCB family. Multidrug resistance exporter (TC 3.A.1.201) subfamily.</text>
</comment>
<dbReference type="GO" id="GO:0140359">
    <property type="term" value="F:ABC-type transporter activity"/>
    <property type="evidence" value="ECO:0007669"/>
    <property type="project" value="InterPro"/>
</dbReference>
<dbReference type="Gene3D" id="1.20.1560.10">
    <property type="entry name" value="ABC transporter type 1, transmembrane domain"/>
    <property type="match status" value="1"/>
</dbReference>
<evidence type="ECO:0000256" key="1">
    <source>
        <dbReference type="ARBA" id="ARBA00007577"/>
    </source>
</evidence>
<dbReference type="Pfam" id="PF00005">
    <property type="entry name" value="ABC_tran"/>
    <property type="match status" value="2"/>
</dbReference>
<keyword evidence="7 11" id="KW-1133">Transmembrane helix</keyword>
<evidence type="ECO:0000259" key="13">
    <source>
        <dbReference type="PROSITE" id="PS50929"/>
    </source>
</evidence>
<feature type="transmembrane region" description="Helical" evidence="11">
    <location>
        <begin position="87"/>
        <end position="105"/>
    </location>
</feature>
<dbReference type="FunFam" id="3.40.50.300:FF:000205">
    <property type="entry name" value="ABC transporter B family member 4"/>
    <property type="match status" value="1"/>
</dbReference>
<dbReference type="PANTHER" id="PTHR45136">
    <property type="entry name" value="ABC TRANSPORTER DOMAIN-CONTAINING PROTEIN"/>
    <property type="match status" value="1"/>
</dbReference>
<evidence type="ECO:0000256" key="6">
    <source>
        <dbReference type="ARBA" id="ARBA00022840"/>
    </source>
</evidence>
<name>A0A2T7CUY0_9POAL</name>
<dbReference type="Proteomes" id="UP000244336">
    <property type="component" value="Chromosome 7"/>
</dbReference>
<dbReference type="InterPro" id="IPR003593">
    <property type="entry name" value="AAA+_ATPase"/>
</dbReference>
<dbReference type="PROSITE" id="PS00211">
    <property type="entry name" value="ABC_TRANSPORTER_1"/>
    <property type="match status" value="2"/>
</dbReference>
<evidence type="ECO:0000256" key="2">
    <source>
        <dbReference type="ARBA" id="ARBA00022448"/>
    </source>
</evidence>
<evidence type="ECO:0008006" key="16">
    <source>
        <dbReference type="Google" id="ProtNLM"/>
    </source>
</evidence>
<keyword evidence="3 11" id="KW-0812">Transmembrane</keyword>
<dbReference type="OrthoDB" id="641119at2759"/>
<keyword evidence="6" id="KW-0067">ATP-binding</keyword>
<dbReference type="SUPFAM" id="SSF90123">
    <property type="entry name" value="ABC transporter transmembrane region"/>
    <property type="match status" value="2"/>
</dbReference>
<dbReference type="InterPro" id="IPR027417">
    <property type="entry name" value="P-loop_NTPase"/>
</dbReference>
<sequence>MTAGAPASTTAGGVLAFADRLDVLLMALGTLGAVADGCSYNLLLVFASDVVNSLGRGHAAAQQGGASATATSGVRFMRDVEKSCLSYVYLALAVLPVAFLEGYCWSRTSERQVRRIRCLYLQAMLRQEPGFFDSGDAAATAEIVGGISKDAAVIQEVLAEKVPLFLMHSTSFISGLAFSIYFSWRLALVASPLVLLLVIPGFIYGKYLVHLSCKSRHEYAKANFLVEQALGSIKTVYSFTAEKRIIQRYATVLDGTIKLGIKQGIAKGLAVGCTGIAFAIWAFLAWYGSRLVMFRHESGGRIYAAAVSFVLGGLSLGVALPELKHLTEASIAATRILKQINRVPQINADDSKGLMLDRLRGGIKFESVHFAYPSRPDMPVLQDFNLQIPAGQTVALVGSSGSGKSTAIALVQRFYDASEGTVKIDEVDIKELQLKWIRSKMGLVSQDHAMFGTSIRENILLGKPDASIDEIYSAAMAANAHNFIRELPEEYETKIGEHGALLSGGQKQRIAIARAVIRNPVILLLDEATSALDSESEMLVQHALDKASMGRTTLIVAHKLSTVKNADQIAVLDGGTIAEIGTHDELINKGGPYARLMKLQKMVNYINQESEQLRASSTTRTSTSGPNVSSASPMPVTKTVSIKDDYAIPPPAPSFFKLVAMNAPEWRQAVIGSLSALLYGVLQPIYATTIGSMVAAFFVQDYSEMNAIISRSALIFCSLSLISIVVNLLQHYNFAYMGVHLVRRIRIQVLEKILTFEAAWFDEETNSSGSLCSQLSNEASLVKTLVADRISLLLQTVSGTVTAVTMGLALAWKLALVMIAVQPSTMICYYAKKTVLPNVSRDLAKAQHQSTQIAIEGVYHHRMVTSFGCSSKVLQLFEHAQVEPLRKGRKMAWVAGITTGLSPCLLYLSWALDFWYGGKLVQSGEISAADFFKTYFILMTTGKLIAEAGSMTSDLAKGANAVASVFEVLDRKSPQNLQVGKDDQVNKIQGRIEFKKVDFAYPTRPQCIILKDFSFDVKAGSSVGLVGKSGCGKSTIIGLIQRFYDVARGAVCIDGIDVRDINIPCYRGQAALVSQEPAIFSCSVRDNIAFGKPEADEDEIVEAAKAANAHEFISSLKDGYDTDCGEHGIQLSGGQKQRIAIARAITRNPAILLLDEATSALDAQSEKMVQEALDRIMSGRTTIVVAHHLNTIKNLDSIAVLGEGKVVELGTYPQLMNMKGPFYNLATLQR</sequence>
<dbReference type="GO" id="GO:0016020">
    <property type="term" value="C:membrane"/>
    <property type="evidence" value="ECO:0007669"/>
    <property type="project" value="InterPro"/>
</dbReference>
<evidence type="ECO:0000256" key="11">
    <source>
        <dbReference type="SAM" id="Phobius"/>
    </source>
</evidence>
<evidence type="ECO:0000256" key="3">
    <source>
        <dbReference type="ARBA" id="ARBA00022692"/>
    </source>
</evidence>
<feature type="domain" description="ABC transporter" evidence="12">
    <location>
        <begin position="363"/>
        <end position="599"/>
    </location>
</feature>
<feature type="domain" description="ABC transmembrane type-1" evidence="13">
    <location>
        <begin position="27"/>
        <end position="328"/>
    </location>
</feature>
<protein>
    <recommendedName>
        <fullName evidence="16">ABC transporter B family member 8</fullName>
    </recommendedName>
</protein>
<feature type="domain" description="ABC transporter" evidence="12">
    <location>
        <begin position="992"/>
        <end position="1228"/>
    </location>
</feature>
<dbReference type="CDD" id="cd03249">
    <property type="entry name" value="ABC_MTABC3_MDL1_MDL2"/>
    <property type="match status" value="2"/>
</dbReference>
<dbReference type="AlphaFoldDB" id="A0A2T7CUY0"/>
<dbReference type="EMBL" id="CM009755">
    <property type="protein sequence ID" value="PUZ47149.1"/>
    <property type="molecule type" value="Genomic_DNA"/>
</dbReference>
<dbReference type="GO" id="GO:0016887">
    <property type="term" value="F:ATP hydrolysis activity"/>
    <property type="evidence" value="ECO:0007669"/>
    <property type="project" value="InterPro"/>
</dbReference>